<evidence type="ECO:0008006" key="6">
    <source>
        <dbReference type="Google" id="ProtNLM"/>
    </source>
</evidence>
<accession>A0ABP1DE73</accession>
<organism evidence="4 5">
    <name type="scientific">Somion occarium</name>
    <dbReference type="NCBI Taxonomy" id="3059160"/>
    <lineage>
        <taxon>Eukaryota</taxon>
        <taxon>Fungi</taxon>
        <taxon>Dikarya</taxon>
        <taxon>Basidiomycota</taxon>
        <taxon>Agaricomycotina</taxon>
        <taxon>Agaricomycetes</taxon>
        <taxon>Polyporales</taxon>
        <taxon>Cerrenaceae</taxon>
        <taxon>Somion</taxon>
    </lineage>
</organism>
<feature type="region of interest" description="Disordered" evidence="3">
    <location>
        <begin position="433"/>
        <end position="654"/>
    </location>
</feature>
<keyword evidence="5" id="KW-1185">Reference proteome</keyword>
<dbReference type="SUPFAM" id="SSF48371">
    <property type="entry name" value="ARM repeat"/>
    <property type="match status" value="1"/>
</dbReference>
<dbReference type="EMBL" id="OZ037947">
    <property type="protein sequence ID" value="CAL1706136.1"/>
    <property type="molecule type" value="Genomic_DNA"/>
</dbReference>
<dbReference type="Pfam" id="PF05918">
    <property type="entry name" value="API5"/>
    <property type="match status" value="1"/>
</dbReference>
<dbReference type="PANTHER" id="PTHR12758:SF19">
    <property type="entry name" value="APOPTOSIS INHIBITOR 5"/>
    <property type="match status" value="1"/>
</dbReference>
<name>A0ABP1DE73_9APHY</name>
<dbReference type="InterPro" id="IPR008383">
    <property type="entry name" value="API5"/>
</dbReference>
<evidence type="ECO:0000313" key="4">
    <source>
        <dbReference type="EMBL" id="CAL1706136.1"/>
    </source>
</evidence>
<evidence type="ECO:0000256" key="3">
    <source>
        <dbReference type="SAM" id="MobiDB-lite"/>
    </source>
</evidence>
<dbReference type="InterPro" id="IPR016024">
    <property type="entry name" value="ARM-type_fold"/>
</dbReference>
<feature type="compositionally biased region" description="Polar residues" evidence="3">
    <location>
        <begin position="502"/>
        <end position="516"/>
    </location>
</feature>
<dbReference type="Gene3D" id="1.25.10.10">
    <property type="entry name" value="Leucine-rich Repeat Variant"/>
    <property type="match status" value="1"/>
</dbReference>
<evidence type="ECO:0000313" key="5">
    <source>
        <dbReference type="Proteomes" id="UP001497453"/>
    </source>
</evidence>
<feature type="compositionally biased region" description="Low complexity" evidence="3">
    <location>
        <begin position="545"/>
        <end position="557"/>
    </location>
</feature>
<proteinExistence type="inferred from homology"/>
<evidence type="ECO:0000256" key="2">
    <source>
        <dbReference type="ARBA" id="ARBA00022703"/>
    </source>
</evidence>
<dbReference type="PANTHER" id="PTHR12758">
    <property type="entry name" value="APOPTOSIS INHIBITOR 5-RELATED"/>
    <property type="match status" value="1"/>
</dbReference>
<comment type="similarity">
    <text evidence="1">Belongs to the API5 family.</text>
</comment>
<dbReference type="Proteomes" id="UP001497453">
    <property type="component" value="Chromosome 4"/>
</dbReference>
<sequence>MEESTQLNELRDLLRRAERTPVKTAAVRKDAFKKLIDLAHSPYSSCKLTVAEKITLFIKDFPDLEDDAINAVYDLCEDQDPTVRIRGYRTISAVSKVQQKWIKRNADVLVQLLQSDDANEVDVVKRALTEHLDLDPATTLGVLCDQIIPVGDPLDEEEQAIRDRLRSLVLAYLSDDAKRGIIERHASNRQSPAEDVLVSGLLKAIPKLSSTDIDIIVRDILLSLPTFSRHSSRGQELLDIIVRRAQVMLKDDFVAGSLAHTWYYLELATFLSLEKQVAHPAYFLRFLQLYVTPHISGNRMTPEDKIFIFKLYANLVTVAFEKNAEPGADLPSNAEIDVLRTNAVEGCPALLPVFIGWKQKQWGLCKVLLKNCLWCKNDKSWTAPPNMVKLLKEVEQEAANALKQGETDRVSMEEIQKLIRSILPPVETYRPAQPRLAASTSTTTIDTKISKGTGNVGKTNGSPVIIKRNRDIPASLPPRPPPSIQSTQLNISPRRGDRQAKQDQGTPTRTRSQPALSASLGRPGTPSQRSASPLRRGKQNGEGGSRLSLLSRIDSSGAGPGRPPPPAIPAKRRAETEGSLTFKRPTPPRGQRDIPSSGEWSIKGAASKQSDRSPRGRNGSFSSSKSSSLLERLNGDGDYAEAGERRGKKRTKNL</sequence>
<gene>
    <name evidence="4" type="ORF">GFSPODELE1_LOCUS5728</name>
</gene>
<feature type="compositionally biased region" description="Low complexity" evidence="3">
    <location>
        <begin position="440"/>
        <end position="453"/>
    </location>
</feature>
<protein>
    <recommendedName>
        <fullName evidence="6">Apoptosis inhibitor 5</fullName>
    </recommendedName>
</protein>
<evidence type="ECO:0000256" key="1">
    <source>
        <dbReference type="ARBA" id="ARBA00009515"/>
    </source>
</evidence>
<dbReference type="InterPro" id="IPR011989">
    <property type="entry name" value="ARM-like"/>
</dbReference>
<keyword evidence="2" id="KW-0053">Apoptosis</keyword>
<reference evidence="5" key="1">
    <citation type="submission" date="2024-04" db="EMBL/GenBank/DDBJ databases">
        <authorList>
            <person name="Shaw F."/>
            <person name="Minotto A."/>
        </authorList>
    </citation>
    <scope>NUCLEOTIDE SEQUENCE [LARGE SCALE GENOMIC DNA]</scope>
</reference>